<dbReference type="RefSeq" id="WP_104830416.1">
    <property type="nucleotide sequence ID" value="NZ_PJCH01000009.1"/>
</dbReference>
<evidence type="ECO:0000313" key="2">
    <source>
        <dbReference type="EMBL" id="PQA87229.1"/>
    </source>
</evidence>
<name>A0A2S7K405_9PROT</name>
<dbReference type="Proteomes" id="UP000239504">
    <property type="component" value="Unassembled WGS sequence"/>
</dbReference>
<accession>A0A2S7K405</accession>
<dbReference type="SUPFAM" id="SSF54593">
    <property type="entry name" value="Glyoxalase/Bleomycin resistance protein/Dihydroxybiphenyl dioxygenase"/>
    <property type="match status" value="1"/>
</dbReference>
<keyword evidence="3" id="KW-1185">Reference proteome</keyword>
<dbReference type="Gene3D" id="3.10.180.10">
    <property type="entry name" value="2,3-Dihydroxybiphenyl 1,2-Dioxygenase, domain 1"/>
    <property type="match status" value="1"/>
</dbReference>
<dbReference type="PROSITE" id="PS51819">
    <property type="entry name" value="VOC"/>
    <property type="match status" value="1"/>
</dbReference>
<organism evidence="2 3">
    <name type="scientific">Hyphococcus luteus</name>
    <dbReference type="NCBI Taxonomy" id="2058213"/>
    <lineage>
        <taxon>Bacteria</taxon>
        <taxon>Pseudomonadati</taxon>
        <taxon>Pseudomonadota</taxon>
        <taxon>Alphaproteobacteria</taxon>
        <taxon>Parvularculales</taxon>
        <taxon>Parvularculaceae</taxon>
        <taxon>Hyphococcus</taxon>
    </lineage>
</organism>
<sequence>MAVRETKEDPKAPPQNAPRIEHVNLFVTELDLTARFLMSAFPHWRVRGEGGGDWYGAPRRWAHIGDDDNYLTLNEFNLPKAMRGRHRDLQSAEPGLAHIGFEVTNLDTVVERLADAGYEPAKLGEDHPHRRNLYYINEEGLEFEFVEYSSAVPSEKNLYQ</sequence>
<feature type="domain" description="VOC" evidence="1">
    <location>
        <begin position="19"/>
        <end position="148"/>
    </location>
</feature>
<dbReference type="InterPro" id="IPR037523">
    <property type="entry name" value="VOC_core"/>
</dbReference>
<dbReference type="EMBL" id="PJCH01000009">
    <property type="protein sequence ID" value="PQA87229.1"/>
    <property type="molecule type" value="Genomic_DNA"/>
</dbReference>
<proteinExistence type="predicted"/>
<evidence type="ECO:0000259" key="1">
    <source>
        <dbReference type="PROSITE" id="PS51819"/>
    </source>
</evidence>
<gene>
    <name evidence="2" type="ORF">CW354_12400</name>
</gene>
<reference evidence="2 3" key="1">
    <citation type="submission" date="2017-12" db="EMBL/GenBank/DDBJ databases">
        <authorList>
            <person name="Hurst M.R.H."/>
        </authorList>
    </citation>
    <scope>NUCLEOTIDE SEQUENCE [LARGE SCALE GENOMIC DNA]</scope>
    <source>
        <strain evidence="2 3">SY-3-19</strain>
    </source>
</reference>
<comment type="caution">
    <text evidence="2">The sequence shown here is derived from an EMBL/GenBank/DDBJ whole genome shotgun (WGS) entry which is preliminary data.</text>
</comment>
<evidence type="ECO:0000313" key="3">
    <source>
        <dbReference type="Proteomes" id="UP000239504"/>
    </source>
</evidence>
<dbReference type="OrthoDB" id="7355345at2"/>
<dbReference type="AlphaFoldDB" id="A0A2S7K405"/>
<protein>
    <submittedName>
        <fullName evidence="2">Glyoxalase</fullName>
    </submittedName>
</protein>
<dbReference type="Pfam" id="PF00903">
    <property type="entry name" value="Glyoxalase"/>
    <property type="match status" value="1"/>
</dbReference>
<dbReference type="InterPro" id="IPR004360">
    <property type="entry name" value="Glyas_Fos-R_dOase_dom"/>
</dbReference>
<dbReference type="InterPro" id="IPR029068">
    <property type="entry name" value="Glyas_Bleomycin-R_OHBP_Dase"/>
</dbReference>